<keyword evidence="4 8" id="KW-0560">Oxidoreductase</keyword>
<comment type="cofactor">
    <cofactor evidence="1 7">
        <name>heme</name>
        <dbReference type="ChEBI" id="CHEBI:30413"/>
    </cofactor>
</comment>
<dbReference type="STRING" id="1849047.A0A3D8S963"/>
<protein>
    <submittedName>
        <fullName evidence="10">Cytochrome P450-1</fullName>
    </submittedName>
</protein>
<keyword evidence="11" id="KW-1185">Reference proteome</keyword>
<sequence>MALHETLLSWPALAGAFVLYVLALYTYRLTLHPLAKFPGSKLAAISLWYEFYWDGYHRGQYIFRIKEMHEKYGPIVRITPDELHINDPDFIPELMPVGGRRRDKYRRVMQLFGFTEAAISTVEHDVHRIRRGAMSRMFSKDSVRRLEPIMQANLEKLFARMEEFKSSGQPLNLFPFFSAFTNDLIAEYAFGLSYNWLEAPEFNKSFFEMITSFHEVGALAVQFNWVMPLINSLPLSILKKLSPGMTEFVQFKSDLMAKINRVCARHQEGMDDKTVFDEILDSNLSDFEKRPERLMEDAQNIAIAGTETTAWTLSVITFHLLRNPAILQKVKEELRNAIPDPDVPQSIKMIEQLPYLTAVITEGLRLSMGTSNRQERVCPDEVLVFTDGDKTWNIPKGTPVGMTTPLIHLNPAIFPAPLTFDPERFLANPKLKRYLMSFSQGSRQCLGMNLAYAELYLVLSGLWRRFGGPESKEGEGVSGGRLELFETDETDVEMVYDLFVPYAKKESLGIRVRVLGS</sequence>
<dbReference type="Pfam" id="PF00067">
    <property type="entry name" value="p450"/>
    <property type="match status" value="1"/>
</dbReference>
<feature type="binding site" description="axial binding residue" evidence="7">
    <location>
        <position position="445"/>
    </location>
    <ligand>
        <name>heme</name>
        <dbReference type="ChEBI" id="CHEBI:30413"/>
    </ligand>
    <ligandPart>
        <name>Fe</name>
        <dbReference type="ChEBI" id="CHEBI:18248"/>
    </ligandPart>
</feature>
<dbReference type="PRINTS" id="PR00385">
    <property type="entry name" value="P450"/>
</dbReference>
<proteinExistence type="inferred from homology"/>
<dbReference type="GO" id="GO:0005506">
    <property type="term" value="F:iron ion binding"/>
    <property type="evidence" value="ECO:0007669"/>
    <property type="project" value="InterPro"/>
</dbReference>
<evidence type="ECO:0000313" key="10">
    <source>
        <dbReference type="EMBL" id="RDW82671.1"/>
    </source>
</evidence>
<dbReference type="InterPro" id="IPR001128">
    <property type="entry name" value="Cyt_P450"/>
</dbReference>
<feature type="transmembrane region" description="Helical" evidence="9">
    <location>
        <begin position="7"/>
        <end position="27"/>
    </location>
</feature>
<dbReference type="InterPro" id="IPR017972">
    <property type="entry name" value="Cyt_P450_CS"/>
</dbReference>
<dbReference type="SUPFAM" id="SSF48264">
    <property type="entry name" value="Cytochrome P450"/>
    <property type="match status" value="1"/>
</dbReference>
<keyword evidence="6 8" id="KW-0503">Monooxygenase</keyword>
<dbReference type="AlphaFoldDB" id="A0A3D8S963"/>
<dbReference type="GO" id="GO:0020037">
    <property type="term" value="F:heme binding"/>
    <property type="evidence" value="ECO:0007669"/>
    <property type="project" value="InterPro"/>
</dbReference>
<dbReference type="GO" id="GO:0016705">
    <property type="term" value="F:oxidoreductase activity, acting on paired donors, with incorporation or reduction of molecular oxygen"/>
    <property type="evidence" value="ECO:0007669"/>
    <property type="project" value="InterPro"/>
</dbReference>
<dbReference type="InterPro" id="IPR036396">
    <property type="entry name" value="Cyt_P450_sf"/>
</dbReference>
<keyword evidence="9" id="KW-0812">Transmembrane</keyword>
<evidence type="ECO:0000256" key="9">
    <source>
        <dbReference type="SAM" id="Phobius"/>
    </source>
</evidence>
<evidence type="ECO:0000256" key="8">
    <source>
        <dbReference type="RuleBase" id="RU000461"/>
    </source>
</evidence>
<evidence type="ECO:0000256" key="2">
    <source>
        <dbReference type="ARBA" id="ARBA00010617"/>
    </source>
</evidence>
<evidence type="ECO:0000256" key="1">
    <source>
        <dbReference type="ARBA" id="ARBA00001971"/>
    </source>
</evidence>
<evidence type="ECO:0000256" key="4">
    <source>
        <dbReference type="ARBA" id="ARBA00023002"/>
    </source>
</evidence>
<dbReference type="InterPro" id="IPR050121">
    <property type="entry name" value="Cytochrome_P450_monoxygenase"/>
</dbReference>
<dbReference type="Proteomes" id="UP000256645">
    <property type="component" value="Unassembled WGS sequence"/>
</dbReference>
<accession>A0A3D8S963</accession>
<keyword evidence="5 7" id="KW-0408">Iron</keyword>
<name>A0A3D8S963_9HELO</name>
<evidence type="ECO:0000256" key="7">
    <source>
        <dbReference type="PIRSR" id="PIRSR602401-1"/>
    </source>
</evidence>
<evidence type="ECO:0000256" key="3">
    <source>
        <dbReference type="ARBA" id="ARBA00022723"/>
    </source>
</evidence>
<keyword evidence="3 7" id="KW-0479">Metal-binding</keyword>
<dbReference type="OrthoDB" id="3945418at2759"/>
<evidence type="ECO:0000313" key="11">
    <source>
        <dbReference type="Proteomes" id="UP000256645"/>
    </source>
</evidence>
<dbReference type="PRINTS" id="PR00463">
    <property type="entry name" value="EP450I"/>
</dbReference>
<keyword evidence="9" id="KW-1133">Transmembrane helix</keyword>
<dbReference type="PANTHER" id="PTHR24305">
    <property type="entry name" value="CYTOCHROME P450"/>
    <property type="match status" value="1"/>
</dbReference>
<reference evidence="10 11" key="1">
    <citation type="journal article" date="2018" name="IMA Fungus">
        <title>IMA Genome-F 9: Draft genome sequence of Annulohypoxylon stygium, Aspergillus mulundensis, Berkeleyomyces basicola (syn. Thielaviopsis basicola), Ceratocystis smalleyi, two Cercospora beticola strains, Coleophoma cylindrospora, Fusarium fracticaudum, Phialophora cf. hyalina, and Morchella septimelata.</title>
        <authorList>
            <person name="Wingfield B.D."/>
            <person name="Bills G.F."/>
            <person name="Dong Y."/>
            <person name="Huang W."/>
            <person name="Nel W.J."/>
            <person name="Swalarsk-Parry B.S."/>
            <person name="Vaghefi N."/>
            <person name="Wilken P.M."/>
            <person name="An Z."/>
            <person name="de Beer Z.W."/>
            <person name="De Vos L."/>
            <person name="Chen L."/>
            <person name="Duong T.A."/>
            <person name="Gao Y."/>
            <person name="Hammerbacher A."/>
            <person name="Kikkert J.R."/>
            <person name="Li Y."/>
            <person name="Li H."/>
            <person name="Li K."/>
            <person name="Li Q."/>
            <person name="Liu X."/>
            <person name="Ma X."/>
            <person name="Naidoo K."/>
            <person name="Pethybridge S.J."/>
            <person name="Sun J."/>
            <person name="Steenkamp E.T."/>
            <person name="van der Nest M.A."/>
            <person name="van Wyk S."/>
            <person name="Wingfield M.J."/>
            <person name="Xiong C."/>
            <person name="Yue Q."/>
            <person name="Zhang X."/>
        </authorList>
    </citation>
    <scope>NUCLEOTIDE SEQUENCE [LARGE SCALE GENOMIC DNA]</scope>
    <source>
        <strain evidence="10 11">BP6252</strain>
    </source>
</reference>
<organism evidence="10 11">
    <name type="scientific">Coleophoma cylindrospora</name>
    <dbReference type="NCBI Taxonomy" id="1849047"/>
    <lineage>
        <taxon>Eukaryota</taxon>
        <taxon>Fungi</taxon>
        <taxon>Dikarya</taxon>
        <taxon>Ascomycota</taxon>
        <taxon>Pezizomycotina</taxon>
        <taxon>Leotiomycetes</taxon>
        <taxon>Helotiales</taxon>
        <taxon>Dermateaceae</taxon>
        <taxon>Coleophoma</taxon>
    </lineage>
</organism>
<comment type="caution">
    <text evidence="10">The sequence shown here is derived from an EMBL/GenBank/DDBJ whole genome shotgun (WGS) entry which is preliminary data.</text>
</comment>
<dbReference type="PROSITE" id="PS00086">
    <property type="entry name" value="CYTOCHROME_P450"/>
    <property type="match status" value="1"/>
</dbReference>
<dbReference type="InterPro" id="IPR002401">
    <property type="entry name" value="Cyt_P450_E_grp-I"/>
</dbReference>
<evidence type="ECO:0000256" key="6">
    <source>
        <dbReference type="ARBA" id="ARBA00023033"/>
    </source>
</evidence>
<keyword evidence="7 8" id="KW-0349">Heme</keyword>
<dbReference type="EMBL" id="PDLM01000003">
    <property type="protein sequence ID" value="RDW82671.1"/>
    <property type="molecule type" value="Genomic_DNA"/>
</dbReference>
<evidence type="ECO:0000256" key="5">
    <source>
        <dbReference type="ARBA" id="ARBA00023004"/>
    </source>
</evidence>
<comment type="similarity">
    <text evidence="2 8">Belongs to the cytochrome P450 family.</text>
</comment>
<dbReference type="Gene3D" id="1.10.630.10">
    <property type="entry name" value="Cytochrome P450"/>
    <property type="match status" value="1"/>
</dbReference>
<gene>
    <name evidence="10" type="ORF">BP6252_03783</name>
</gene>
<keyword evidence="9" id="KW-0472">Membrane</keyword>
<dbReference type="PANTHER" id="PTHR24305:SF157">
    <property type="entry name" value="N-ACETYLTRYPTOPHAN 6-HYDROXYLASE IVOC-RELATED"/>
    <property type="match status" value="1"/>
</dbReference>
<dbReference type="GO" id="GO:0004497">
    <property type="term" value="F:monooxygenase activity"/>
    <property type="evidence" value="ECO:0007669"/>
    <property type="project" value="UniProtKB-KW"/>
</dbReference>
<dbReference type="CDD" id="cd11062">
    <property type="entry name" value="CYP58-like"/>
    <property type="match status" value="1"/>
</dbReference>